<dbReference type="EMBL" id="MLKD01000011">
    <property type="protein sequence ID" value="OQE21699.1"/>
    <property type="molecule type" value="Genomic_DNA"/>
</dbReference>
<evidence type="ECO:0000313" key="1">
    <source>
        <dbReference type="EMBL" id="OQE21699.1"/>
    </source>
</evidence>
<reference evidence="2" key="1">
    <citation type="journal article" date="2017" name="Nat. Microbiol.">
        <title>Global analysis of biosynthetic gene clusters reveals vast potential of secondary metabolite production in Penicillium species.</title>
        <authorList>
            <person name="Nielsen J.C."/>
            <person name="Grijseels S."/>
            <person name="Prigent S."/>
            <person name="Ji B."/>
            <person name="Dainat J."/>
            <person name="Nielsen K.F."/>
            <person name="Frisvad J.C."/>
            <person name="Workman M."/>
            <person name="Nielsen J."/>
        </authorList>
    </citation>
    <scope>NUCLEOTIDE SEQUENCE [LARGE SCALE GENOMIC DNA]</scope>
    <source>
        <strain evidence="2">IBT 24891</strain>
    </source>
</reference>
<organism evidence="1 2">
    <name type="scientific">Penicillium steckii</name>
    <dbReference type="NCBI Taxonomy" id="303698"/>
    <lineage>
        <taxon>Eukaryota</taxon>
        <taxon>Fungi</taxon>
        <taxon>Dikarya</taxon>
        <taxon>Ascomycota</taxon>
        <taxon>Pezizomycotina</taxon>
        <taxon>Eurotiomycetes</taxon>
        <taxon>Eurotiomycetidae</taxon>
        <taxon>Eurotiales</taxon>
        <taxon>Aspergillaceae</taxon>
        <taxon>Penicillium</taxon>
    </lineage>
</organism>
<dbReference type="AlphaFoldDB" id="A0A1V6T726"/>
<accession>A0A1V6T726</accession>
<dbReference type="Proteomes" id="UP000191285">
    <property type="component" value="Unassembled WGS sequence"/>
</dbReference>
<protein>
    <submittedName>
        <fullName evidence="1">Uncharacterized protein</fullName>
    </submittedName>
</protein>
<gene>
    <name evidence="1" type="ORF">PENSTE_c011G03660</name>
</gene>
<name>A0A1V6T726_9EURO</name>
<keyword evidence="2" id="KW-1185">Reference proteome</keyword>
<proteinExistence type="predicted"/>
<comment type="caution">
    <text evidence="1">The sequence shown here is derived from an EMBL/GenBank/DDBJ whole genome shotgun (WGS) entry which is preliminary data.</text>
</comment>
<evidence type="ECO:0000313" key="2">
    <source>
        <dbReference type="Proteomes" id="UP000191285"/>
    </source>
</evidence>
<sequence>MPHPECFPGQESERAMKLFKSWKHRRRTECSRLHEDPRLLRLKEFFFEGFIPSGQFKMPVCLPSLYTQPTKTQVAQIPCQSSVADTTWTPVDGNFSTPGIRTCVEKEGRTHEILSALTLQIRQVAC</sequence>